<dbReference type="InterPro" id="IPR036866">
    <property type="entry name" value="RibonucZ/Hydroxyglut_hydro"/>
</dbReference>
<dbReference type="PANTHER" id="PTHR23131">
    <property type="entry name" value="ENDORIBONUCLEASE LACTB2"/>
    <property type="match status" value="1"/>
</dbReference>
<dbReference type="Pfam" id="PF00753">
    <property type="entry name" value="Lactamase_B"/>
    <property type="match status" value="1"/>
</dbReference>
<comment type="caution">
    <text evidence="2">The sequence shown here is derived from an EMBL/GenBank/DDBJ whole genome shotgun (WGS) entry which is preliminary data.</text>
</comment>
<evidence type="ECO:0000313" key="3">
    <source>
        <dbReference type="Proteomes" id="UP001597079"/>
    </source>
</evidence>
<dbReference type="Proteomes" id="UP001597079">
    <property type="component" value="Unassembled WGS sequence"/>
</dbReference>
<dbReference type="Gene3D" id="1.10.10.10">
    <property type="entry name" value="Winged helix-like DNA-binding domain superfamily/Winged helix DNA-binding domain"/>
    <property type="match status" value="1"/>
</dbReference>
<dbReference type="RefSeq" id="WP_377946165.1">
    <property type="nucleotide sequence ID" value="NZ_JBHUCX010000101.1"/>
</dbReference>
<proteinExistence type="predicted"/>
<dbReference type="InterPro" id="IPR050662">
    <property type="entry name" value="Sec-metab_biosynth-thioest"/>
</dbReference>
<sequence length="285" mass="31277">MGQVELEQLSEHVFRISVPTRTIPPLNQTNTYVIKAGQSAYVVDCGGAEMDVIAQVASLFASLGIKQVIGYVATHYHPDHTVGIPLLRQFFEAPVYVHPFDQANAAKEMHVDSAHLQAPASVLTIASVSLRVMHQPGHTHGHLHIQVDPDDLLMVGDHMAGEGTVWIGPPDGHMRDYYEALKKIAASSATFALPGHGAPIASPQTASAALLQHRLDREAQIRQLLTTRPHTLNEIVTALYADRNLGSALRFAKRTTQAHLTHLIDNGYVGRRCLAPDFKMVYYHL</sequence>
<accession>A0ABW4JRG1</accession>
<dbReference type="SUPFAM" id="SSF56281">
    <property type="entry name" value="Metallo-hydrolase/oxidoreductase"/>
    <property type="match status" value="1"/>
</dbReference>
<organism evidence="2 3">
    <name type="scientific">Alicyclobacillus fodiniaquatilis</name>
    <dbReference type="NCBI Taxonomy" id="1661150"/>
    <lineage>
        <taxon>Bacteria</taxon>
        <taxon>Bacillati</taxon>
        <taxon>Bacillota</taxon>
        <taxon>Bacilli</taxon>
        <taxon>Bacillales</taxon>
        <taxon>Alicyclobacillaceae</taxon>
        <taxon>Alicyclobacillus</taxon>
    </lineage>
</organism>
<dbReference type="SMART" id="SM00849">
    <property type="entry name" value="Lactamase_B"/>
    <property type="match status" value="1"/>
</dbReference>
<keyword evidence="3" id="KW-1185">Reference proteome</keyword>
<dbReference type="InterPro" id="IPR036388">
    <property type="entry name" value="WH-like_DNA-bd_sf"/>
</dbReference>
<feature type="domain" description="Metallo-beta-lactamase" evidence="1">
    <location>
        <begin position="28"/>
        <end position="196"/>
    </location>
</feature>
<evidence type="ECO:0000259" key="1">
    <source>
        <dbReference type="SMART" id="SM00849"/>
    </source>
</evidence>
<dbReference type="PANTHER" id="PTHR23131:SF0">
    <property type="entry name" value="ENDORIBONUCLEASE LACTB2"/>
    <property type="match status" value="1"/>
</dbReference>
<name>A0ABW4JRG1_9BACL</name>
<gene>
    <name evidence="2" type="ORF">ACFSB2_26140</name>
</gene>
<dbReference type="InterPro" id="IPR001279">
    <property type="entry name" value="Metallo-B-lactamas"/>
</dbReference>
<protein>
    <submittedName>
        <fullName evidence="2">MBL fold metallo-hydrolase</fullName>
    </submittedName>
</protein>
<dbReference type="Gene3D" id="3.60.15.10">
    <property type="entry name" value="Ribonuclease Z/Hydroxyacylglutathione hydrolase-like"/>
    <property type="match status" value="1"/>
</dbReference>
<dbReference type="EMBL" id="JBHUCX010000101">
    <property type="protein sequence ID" value="MFD1678153.1"/>
    <property type="molecule type" value="Genomic_DNA"/>
</dbReference>
<reference evidence="3" key="1">
    <citation type="journal article" date="2019" name="Int. J. Syst. Evol. Microbiol.">
        <title>The Global Catalogue of Microorganisms (GCM) 10K type strain sequencing project: providing services to taxonomists for standard genome sequencing and annotation.</title>
        <authorList>
            <consortium name="The Broad Institute Genomics Platform"/>
            <consortium name="The Broad Institute Genome Sequencing Center for Infectious Disease"/>
            <person name="Wu L."/>
            <person name="Ma J."/>
        </authorList>
    </citation>
    <scope>NUCLEOTIDE SEQUENCE [LARGE SCALE GENOMIC DNA]</scope>
    <source>
        <strain evidence="3">CGMCC 1.12286</strain>
    </source>
</reference>
<evidence type="ECO:0000313" key="2">
    <source>
        <dbReference type="EMBL" id="MFD1678153.1"/>
    </source>
</evidence>